<protein>
    <submittedName>
        <fullName evidence="1">Uncharacterized protein</fullName>
    </submittedName>
</protein>
<reference evidence="1 2" key="1">
    <citation type="submission" date="2016-11" db="EMBL/GenBank/DDBJ databases">
        <title>Sphingorhabdus sp. LPB0140, isolated from marine environment.</title>
        <authorList>
            <person name="Kim E."/>
            <person name="Yi H."/>
        </authorList>
    </citation>
    <scope>NUCLEOTIDE SEQUENCE [LARGE SCALE GENOMIC DNA]</scope>
    <source>
        <strain evidence="1 2">LPB0140</strain>
    </source>
</reference>
<organism evidence="1 2">
    <name type="scientific">Sphingorhabdus lutea</name>
    <dbReference type="NCBI Taxonomy" id="1913578"/>
    <lineage>
        <taxon>Bacteria</taxon>
        <taxon>Pseudomonadati</taxon>
        <taxon>Pseudomonadota</taxon>
        <taxon>Alphaproteobacteria</taxon>
        <taxon>Sphingomonadales</taxon>
        <taxon>Sphingomonadaceae</taxon>
        <taxon>Sphingorhabdus</taxon>
    </lineage>
</organism>
<dbReference type="STRING" id="1913578.LPB140_05735"/>
<proteinExistence type="predicted"/>
<dbReference type="AlphaFoldDB" id="A0A1L3JB89"/>
<evidence type="ECO:0000313" key="2">
    <source>
        <dbReference type="Proteomes" id="UP000242561"/>
    </source>
</evidence>
<gene>
    <name evidence="1" type="ORF">LPB140_05735</name>
</gene>
<name>A0A1L3JB89_9SPHN</name>
<sequence length="205" mass="23890">MNGINKLNDEVIKILRQSEKDMPDCGQHAYSTPRSDERNEHRSYVELTAIEESYEWIMKRDGLPNICSIEMCDPPDATLKLEDGNEICAEFTNIIHEQTMRRMKYLQKTGDIVRYYFNWTPETFQECLTRQIRKKEIAFREHLLKSKVSRPLMLVCGSDGVYSTPLLVNGYTINSDIFDYILLHFGYSPSLSSQDYLIIDIKSNV</sequence>
<keyword evidence="2" id="KW-1185">Reference proteome</keyword>
<evidence type="ECO:0000313" key="1">
    <source>
        <dbReference type="EMBL" id="APG62379.1"/>
    </source>
</evidence>
<dbReference type="RefSeq" id="WP_072559030.1">
    <property type="nucleotide sequence ID" value="NZ_CP018154.1"/>
</dbReference>
<dbReference type="EMBL" id="CP018154">
    <property type="protein sequence ID" value="APG62379.1"/>
    <property type="molecule type" value="Genomic_DNA"/>
</dbReference>
<dbReference type="KEGG" id="sphl:LPB140_05735"/>
<dbReference type="Proteomes" id="UP000242561">
    <property type="component" value="Chromosome"/>
</dbReference>
<accession>A0A1L3JB89</accession>